<evidence type="ECO:0000313" key="2">
    <source>
        <dbReference type="Proteomes" id="UP000595823"/>
    </source>
</evidence>
<name>A0A7T6Z376_9BACI</name>
<gene>
    <name evidence="1" type="ORF">HUG15_08120</name>
</gene>
<reference evidence="1 2" key="1">
    <citation type="submission" date="2020-06" db="EMBL/GenBank/DDBJ databases">
        <title>Genomic analysis of Salicibibacter sp. NKC5-3.</title>
        <authorList>
            <person name="Oh Y.J."/>
        </authorList>
    </citation>
    <scope>NUCLEOTIDE SEQUENCE [LARGE SCALE GENOMIC DNA]</scope>
    <source>
        <strain evidence="1 2">NKC5-3</strain>
    </source>
</reference>
<dbReference type="RefSeq" id="WP_200128188.1">
    <property type="nucleotide sequence ID" value="NZ_CP054705.1"/>
</dbReference>
<dbReference type="KEGG" id="scia:HUG15_08120"/>
<proteinExistence type="predicted"/>
<organism evidence="1 2">
    <name type="scientific">Salicibibacter cibarius</name>
    <dbReference type="NCBI Taxonomy" id="2743000"/>
    <lineage>
        <taxon>Bacteria</taxon>
        <taxon>Bacillati</taxon>
        <taxon>Bacillota</taxon>
        <taxon>Bacilli</taxon>
        <taxon>Bacillales</taxon>
        <taxon>Bacillaceae</taxon>
        <taxon>Salicibibacter</taxon>
    </lineage>
</organism>
<evidence type="ECO:0000313" key="1">
    <source>
        <dbReference type="EMBL" id="QQK75551.1"/>
    </source>
</evidence>
<dbReference type="Proteomes" id="UP000595823">
    <property type="component" value="Chromosome"/>
</dbReference>
<dbReference type="EMBL" id="CP054705">
    <property type="protein sequence ID" value="QQK75551.1"/>
    <property type="molecule type" value="Genomic_DNA"/>
</dbReference>
<sequence length="53" mass="5918">MSVSTDLTAIKMIADTTQERNTSTVLQQALKTLVDHVVWYEGKYSGDGNLCRQ</sequence>
<keyword evidence="2" id="KW-1185">Reference proteome</keyword>
<accession>A0A7T6Z376</accession>
<protein>
    <submittedName>
        <fullName evidence="1">Uncharacterized protein</fullName>
    </submittedName>
</protein>
<dbReference type="AlphaFoldDB" id="A0A7T6Z376"/>